<keyword evidence="2" id="KW-1185">Reference proteome</keyword>
<evidence type="ECO:0000313" key="3">
    <source>
        <dbReference type="WBParaSite" id="MhA1_Contig984.frz3.gene3"/>
    </source>
</evidence>
<protein>
    <submittedName>
        <fullName evidence="3">Uncharacterized protein</fullName>
    </submittedName>
</protein>
<name>A0A1I8C390_MELHA</name>
<evidence type="ECO:0000256" key="1">
    <source>
        <dbReference type="SAM" id="Coils"/>
    </source>
</evidence>
<feature type="coiled-coil region" evidence="1">
    <location>
        <begin position="43"/>
        <end position="70"/>
    </location>
</feature>
<evidence type="ECO:0000313" key="2">
    <source>
        <dbReference type="Proteomes" id="UP000095281"/>
    </source>
</evidence>
<organism evidence="2 3">
    <name type="scientific">Meloidogyne hapla</name>
    <name type="common">Root-knot nematode worm</name>
    <dbReference type="NCBI Taxonomy" id="6305"/>
    <lineage>
        <taxon>Eukaryota</taxon>
        <taxon>Metazoa</taxon>
        <taxon>Ecdysozoa</taxon>
        <taxon>Nematoda</taxon>
        <taxon>Chromadorea</taxon>
        <taxon>Rhabditida</taxon>
        <taxon>Tylenchina</taxon>
        <taxon>Tylenchomorpha</taxon>
        <taxon>Tylenchoidea</taxon>
        <taxon>Meloidogynidae</taxon>
        <taxon>Meloidogyninae</taxon>
        <taxon>Meloidogyne</taxon>
    </lineage>
</organism>
<dbReference type="AlphaFoldDB" id="A0A1I8C390"/>
<proteinExistence type="predicted"/>
<accession>A0A1I8C390</accession>
<reference evidence="3" key="1">
    <citation type="submission" date="2016-11" db="UniProtKB">
        <authorList>
            <consortium name="WormBaseParasite"/>
        </authorList>
    </citation>
    <scope>IDENTIFICATION</scope>
</reference>
<dbReference type="WBParaSite" id="MhA1_Contig984.frz3.gene3">
    <property type="protein sequence ID" value="MhA1_Contig984.frz3.gene3"/>
    <property type="gene ID" value="MhA1_Contig984.frz3.gene3"/>
</dbReference>
<keyword evidence="1" id="KW-0175">Coiled coil</keyword>
<sequence length="78" mass="9109">MVSYASSSTNSGTIDEKCHTLFDGVRKISQLSDALVAQNVYLIKRVQDLEERLRQEIDEKKRLFQEIEINRWATAHRE</sequence>
<dbReference type="Proteomes" id="UP000095281">
    <property type="component" value="Unplaced"/>
</dbReference>